<evidence type="ECO:0000256" key="10">
    <source>
        <dbReference type="RuleBase" id="RU361274"/>
    </source>
</evidence>
<dbReference type="Pfam" id="PF02578">
    <property type="entry name" value="Cu-oxidase_4"/>
    <property type="match status" value="1"/>
</dbReference>
<keyword evidence="4" id="KW-0479">Metal-binding</keyword>
<dbReference type="InterPro" id="IPR038371">
    <property type="entry name" value="Cu_polyphenol_OxRdtase_sf"/>
</dbReference>
<evidence type="ECO:0000256" key="3">
    <source>
        <dbReference type="ARBA" id="ARBA00022679"/>
    </source>
</evidence>
<evidence type="ECO:0000256" key="4">
    <source>
        <dbReference type="ARBA" id="ARBA00022723"/>
    </source>
</evidence>
<comment type="similarity">
    <text evidence="2 10">Belongs to the purine nucleoside phosphorylase YfiH/LACC1 family.</text>
</comment>
<comment type="catalytic activity">
    <reaction evidence="8">
        <text>adenosine + phosphate = alpha-D-ribose 1-phosphate + adenine</text>
        <dbReference type="Rhea" id="RHEA:27642"/>
        <dbReference type="ChEBI" id="CHEBI:16335"/>
        <dbReference type="ChEBI" id="CHEBI:16708"/>
        <dbReference type="ChEBI" id="CHEBI:43474"/>
        <dbReference type="ChEBI" id="CHEBI:57720"/>
        <dbReference type="EC" id="2.4.2.1"/>
    </reaction>
    <physiologicalReaction direction="left-to-right" evidence="8">
        <dbReference type="Rhea" id="RHEA:27643"/>
    </physiologicalReaction>
</comment>
<comment type="catalytic activity">
    <reaction evidence="7">
        <text>adenosine + H2O + H(+) = inosine + NH4(+)</text>
        <dbReference type="Rhea" id="RHEA:24408"/>
        <dbReference type="ChEBI" id="CHEBI:15377"/>
        <dbReference type="ChEBI" id="CHEBI:15378"/>
        <dbReference type="ChEBI" id="CHEBI:16335"/>
        <dbReference type="ChEBI" id="CHEBI:17596"/>
        <dbReference type="ChEBI" id="CHEBI:28938"/>
        <dbReference type="EC" id="3.5.4.4"/>
    </reaction>
    <physiologicalReaction direction="left-to-right" evidence="7">
        <dbReference type="Rhea" id="RHEA:24409"/>
    </physiologicalReaction>
</comment>
<dbReference type="Gene3D" id="3.60.140.10">
    <property type="entry name" value="CNF1/YfiH-like putative cysteine hydrolases"/>
    <property type="match status" value="1"/>
</dbReference>
<dbReference type="CDD" id="cd16833">
    <property type="entry name" value="YfiH"/>
    <property type="match status" value="1"/>
</dbReference>
<evidence type="ECO:0000256" key="5">
    <source>
        <dbReference type="ARBA" id="ARBA00022801"/>
    </source>
</evidence>
<dbReference type="RefSeq" id="WP_191724346.1">
    <property type="nucleotide sequence ID" value="NZ_JACSQK010000008.1"/>
</dbReference>
<dbReference type="PANTHER" id="PTHR30616:SF2">
    <property type="entry name" value="PURINE NUCLEOSIDE PHOSPHORYLASE LACC1"/>
    <property type="match status" value="1"/>
</dbReference>
<keyword evidence="6" id="KW-0862">Zinc</keyword>
<keyword evidence="12" id="KW-1185">Reference proteome</keyword>
<evidence type="ECO:0000256" key="2">
    <source>
        <dbReference type="ARBA" id="ARBA00007353"/>
    </source>
</evidence>
<evidence type="ECO:0000256" key="7">
    <source>
        <dbReference type="ARBA" id="ARBA00047989"/>
    </source>
</evidence>
<reference evidence="11 12" key="1">
    <citation type="submission" date="2020-08" db="EMBL/GenBank/DDBJ databases">
        <title>A Genomic Blueprint of the Chicken Gut Microbiome.</title>
        <authorList>
            <person name="Gilroy R."/>
            <person name="Ravi A."/>
            <person name="Getino M."/>
            <person name="Pursley I."/>
            <person name="Horton D.L."/>
            <person name="Alikhan N.-F."/>
            <person name="Baker D."/>
            <person name="Gharbi K."/>
            <person name="Hall N."/>
            <person name="Watson M."/>
            <person name="Adriaenssens E.M."/>
            <person name="Foster-Nyarko E."/>
            <person name="Jarju S."/>
            <person name="Secka A."/>
            <person name="Antonio M."/>
            <person name="Oren A."/>
            <person name="Chaudhuri R."/>
            <person name="La Ragione R.M."/>
            <person name="Hildebrand F."/>
            <person name="Pallen M.J."/>
        </authorList>
    </citation>
    <scope>NUCLEOTIDE SEQUENCE [LARGE SCALE GENOMIC DNA]</scope>
    <source>
        <strain evidence="11 12">Sa2CVA6</strain>
    </source>
</reference>
<proteinExistence type="inferred from homology"/>
<dbReference type="InterPro" id="IPR011324">
    <property type="entry name" value="Cytotoxic_necrot_fac-like_cat"/>
</dbReference>
<dbReference type="InterPro" id="IPR003730">
    <property type="entry name" value="Cu_polyphenol_OxRdtase"/>
</dbReference>
<evidence type="ECO:0000256" key="6">
    <source>
        <dbReference type="ARBA" id="ARBA00022833"/>
    </source>
</evidence>
<evidence type="ECO:0000256" key="8">
    <source>
        <dbReference type="ARBA" id="ARBA00048968"/>
    </source>
</evidence>
<sequence>MTDNKHLSQQWLQPDWPAISGVHALFTTRDGGCSTAPWNAMNLGDHVGDDPQNVAANRQVLRNVINRMSGKTVRTVFMQQVHGCDVQVMQHGSAEGQAFDASVTDQSGVACTIMVADCLPVLIAHRSGLAVAAAHAGWRGLVGEGGHGVLEAVWQAYARQLRVPADSRQLALDTQVWLGPCIGPDAFEVGDEVRQAFVNASPQAGACFVASTHTGKWLANLPQLARQRLEQMGLSQIYGNDASDAWCTVANASRFFSHRRDAAVLGSTGRMAACIWKD</sequence>
<dbReference type="EMBL" id="JACSQK010000008">
    <property type="protein sequence ID" value="MBD7961935.1"/>
    <property type="molecule type" value="Genomic_DNA"/>
</dbReference>
<gene>
    <name evidence="11" type="primary">pgeF</name>
    <name evidence="11" type="ORF">H9646_15785</name>
</gene>
<name>A0ABR8SES7_9BURK</name>
<evidence type="ECO:0000256" key="9">
    <source>
        <dbReference type="ARBA" id="ARBA00049893"/>
    </source>
</evidence>
<dbReference type="PANTHER" id="PTHR30616">
    <property type="entry name" value="UNCHARACTERIZED PROTEIN YFIH"/>
    <property type="match status" value="1"/>
</dbReference>
<dbReference type="NCBIfam" id="TIGR00726">
    <property type="entry name" value="peptidoglycan editing factor PgeF"/>
    <property type="match status" value="1"/>
</dbReference>
<comment type="catalytic activity">
    <reaction evidence="1">
        <text>inosine + phosphate = alpha-D-ribose 1-phosphate + hypoxanthine</text>
        <dbReference type="Rhea" id="RHEA:27646"/>
        <dbReference type="ChEBI" id="CHEBI:17368"/>
        <dbReference type="ChEBI" id="CHEBI:17596"/>
        <dbReference type="ChEBI" id="CHEBI:43474"/>
        <dbReference type="ChEBI" id="CHEBI:57720"/>
        <dbReference type="EC" id="2.4.2.1"/>
    </reaction>
    <physiologicalReaction direction="left-to-right" evidence="1">
        <dbReference type="Rhea" id="RHEA:27647"/>
    </physiologicalReaction>
</comment>
<accession>A0ABR8SES7</accession>
<keyword evidence="5" id="KW-0378">Hydrolase</keyword>
<evidence type="ECO:0000256" key="1">
    <source>
        <dbReference type="ARBA" id="ARBA00000553"/>
    </source>
</evidence>
<dbReference type="Proteomes" id="UP000634919">
    <property type="component" value="Unassembled WGS sequence"/>
</dbReference>
<keyword evidence="3" id="KW-0808">Transferase</keyword>
<evidence type="ECO:0000313" key="12">
    <source>
        <dbReference type="Proteomes" id="UP000634919"/>
    </source>
</evidence>
<evidence type="ECO:0000313" key="11">
    <source>
        <dbReference type="EMBL" id="MBD7961935.1"/>
    </source>
</evidence>
<comment type="catalytic activity">
    <reaction evidence="9">
        <text>S-methyl-5'-thioadenosine + phosphate = 5-(methylsulfanyl)-alpha-D-ribose 1-phosphate + adenine</text>
        <dbReference type="Rhea" id="RHEA:11852"/>
        <dbReference type="ChEBI" id="CHEBI:16708"/>
        <dbReference type="ChEBI" id="CHEBI:17509"/>
        <dbReference type="ChEBI" id="CHEBI:43474"/>
        <dbReference type="ChEBI" id="CHEBI:58533"/>
        <dbReference type="EC" id="2.4.2.28"/>
    </reaction>
    <physiologicalReaction direction="left-to-right" evidence="9">
        <dbReference type="Rhea" id="RHEA:11853"/>
    </physiologicalReaction>
</comment>
<protein>
    <recommendedName>
        <fullName evidence="10">Purine nucleoside phosphorylase</fullName>
    </recommendedName>
</protein>
<dbReference type="SUPFAM" id="SSF64438">
    <property type="entry name" value="CNF1/YfiH-like putative cysteine hydrolases"/>
    <property type="match status" value="1"/>
</dbReference>
<comment type="caution">
    <text evidence="11">The sequence shown here is derived from an EMBL/GenBank/DDBJ whole genome shotgun (WGS) entry which is preliminary data.</text>
</comment>
<organism evidence="11 12">
    <name type="scientific">Comamonas avium</name>
    <dbReference type="NCBI Taxonomy" id="2762231"/>
    <lineage>
        <taxon>Bacteria</taxon>
        <taxon>Pseudomonadati</taxon>
        <taxon>Pseudomonadota</taxon>
        <taxon>Betaproteobacteria</taxon>
        <taxon>Burkholderiales</taxon>
        <taxon>Comamonadaceae</taxon>
        <taxon>Comamonas</taxon>
    </lineage>
</organism>